<dbReference type="Gene3D" id="1.50.40.10">
    <property type="entry name" value="Mitochondrial carrier domain"/>
    <property type="match status" value="1"/>
</dbReference>
<keyword evidence="10 11" id="KW-0472">Membrane</keyword>
<dbReference type="GO" id="GO:0005743">
    <property type="term" value="C:mitochondrial inner membrane"/>
    <property type="evidence" value="ECO:0007669"/>
    <property type="project" value="UniProtKB-SubCell"/>
</dbReference>
<organism evidence="12">
    <name type="scientific">Physcomitrium patens</name>
    <name type="common">Spreading-leaved earth moss</name>
    <name type="synonym">Physcomitrella patens</name>
    <dbReference type="NCBI Taxonomy" id="3218"/>
    <lineage>
        <taxon>Eukaryota</taxon>
        <taxon>Viridiplantae</taxon>
        <taxon>Streptophyta</taxon>
        <taxon>Embryophyta</taxon>
        <taxon>Bryophyta</taxon>
        <taxon>Bryophytina</taxon>
        <taxon>Bryopsida</taxon>
        <taxon>Funariidae</taxon>
        <taxon>Funariales</taxon>
        <taxon>Funariaceae</taxon>
        <taxon>Physcomitrium</taxon>
    </lineage>
</organism>
<evidence type="ECO:0000313" key="14">
    <source>
        <dbReference type="Proteomes" id="UP000006727"/>
    </source>
</evidence>
<keyword evidence="5" id="KW-0677">Repeat</keyword>
<dbReference type="InterPro" id="IPR018108">
    <property type="entry name" value="MCP_transmembrane"/>
</dbReference>
<dbReference type="EnsemblPlants" id="Pp3c8_14030V3.1">
    <property type="protein sequence ID" value="Pp3c8_14030V3.1"/>
    <property type="gene ID" value="Pp3c8_14030"/>
</dbReference>
<dbReference type="EMBL" id="ABEU02000008">
    <property type="protein sequence ID" value="PNR49614.1"/>
    <property type="molecule type" value="Genomic_DNA"/>
</dbReference>
<feature type="repeat" description="Solcar" evidence="11">
    <location>
        <begin position="470"/>
        <end position="552"/>
    </location>
</feature>
<dbReference type="InterPro" id="IPR002067">
    <property type="entry name" value="MCP"/>
</dbReference>
<dbReference type="PANTHER" id="PTHR45678:SF9">
    <property type="entry name" value="CALCIUM-BINDING MITOCHONDRIAL CARRIER PROTEIN ARALAR1"/>
    <property type="match status" value="1"/>
</dbReference>
<proteinExistence type="inferred from homology"/>
<keyword evidence="4 11" id="KW-0812">Transmembrane</keyword>
<gene>
    <name evidence="13" type="primary">LOC112286058</name>
    <name evidence="12" type="ORF">PHYPA_011510</name>
</gene>
<dbReference type="RefSeq" id="XP_024383360.1">
    <property type="nucleotide sequence ID" value="XM_024527592.2"/>
</dbReference>
<dbReference type="RefSeq" id="XP_024383358.1">
    <property type="nucleotide sequence ID" value="XM_024527590.2"/>
</dbReference>
<comment type="subcellular location">
    <subcellularLocation>
        <location evidence="1">Mitochondrion inner membrane</location>
        <topology evidence="1">Multi-pass membrane protein</topology>
    </subcellularLocation>
</comment>
<keyword evidence="9" id="KW-0496">Mitochondrion</keyword>
<evidence type="ECO:0000256" key="8">
    <source>
        <dbReference type="ARBA" id="ARBA00022989"/>
    </source>
</evidence>
<reference evidence="12 14" key="2">
    <citation type="journal article" date="2018" name="Plant J.">
        <title>The Physcomitrella patens chromosome-scale assembly reveals moss genome structure and evolution.</title>
        <authorList>
            <person name="Lang D."/>
            <person name="Ullrich K.K."/>
            <person name="Murat F."/>
            <person name="Fuchs J."/>
            <person name="Jenkins J."/>
            <person name="Haas F.B."/>
            <person name="Piednoel M."/>
            <person name="Gundlach H."/>
            <person name="Van Bel M."/>
            <person name="Meyberg R."/>
            <person name="Vives C."/>
            <person name="Morata J."/>
            <person name="Symeonidi A."/>
            <person name="Hiss M."/>
            <person name="Muchero W."/>
            <person name="Kamisugi Y."/>
            <person name="Saleh O."/>
            <person name="Blanc G."/>
            <person name="Decker E.L."/>
            <person name="van Gessel N."/>
            <person name="Grimwood J."/>
            <person name="Hayes R.D."/>
            <person name="Graham S.W."/>
            <person name="Gunter L.E."/>
            <person name="McDaniel S.F."/>
            <person name="Hoernstein S.N.W."/>
            <person name="Larsson A."/>
            <person name="Li F.W."/>
            <person name="Perroud P.F."/>
            <person name="Phillips J."/>
            <person name="Ranjan P."/>
            <person name="Rokshar D.S."/>
            <person name="Rothfels C.J."/>
            <person name="Schneider L."/>
            <person name="Shu S."/>
            <person name="Stevenson D.W."/>
            <person name="Thummler F."/>
            <person name="Tillich M."/>
            <person name="Villarreal Aguilar J.C."/>
            <person name="Widiez T."/>
            <person name="Wong G.K."/>
            <person name="Wymore A."/>
            <person name="Zhang Y."/>
            <person name="Zimmer A.D."/>
            <person name="Quatrano R.S."/>
            <person name="Mayer K.F.X."/>
            <person name="Goodstein D."/>
            <person name="Casacuberta J.M."/>
            <person name="Vandepoele K."/>
            <person name="Reski R."/>
            <person name="Cuming A.C."/>
            <person name="Tuskan G.A."/>
            <person name="Maumus F."/>
            <person name="Salse J."/>
            <person name="Schmutz J."/>
            <person name="Rensing S.A."/>
        </authorList>
    </citation>
    <scope>NUCLEOTIDE SEQUENCE [LARGE SCALE GENOMIC DNA]</scope>
    <source>
        <strain evidence="13 14">cv. Gransden 2004</strain>
    </source>
</reference>
<evidence type="ECO:0000256" key="6">
    <source>
        <dbReference type="ARBA" id="ARBA00022792"/>
    </source>
</evidence>
<name>A0A2K1K764_PHYPA</name>
<evidence type="ECO:0000256" key="1">
    <source>
        <dbReference type="ARBA" id="ARBA00004448"/>
    </source>
</evidence>
<keyword evidence="6" id="KW-0999">Mitochondrion inner membrane</keyword>
<dbReference type="PROSITE" id="PS50920">
    <property type="entry name" value="SOLCAR"/>
    <property type="match status" value="3"/>
</dbReference>
<dbReference type="InterPro" id="IPR023395">
    <property type="entry name" value="MCP_dom_sf"/>
</dbReference>
<dbReference type="Gramene" id="Pp3c8_14030V3.2">
    <property type="protein sequence ID" value="Pp3c8_14030V3.2"/>
    <property type="gene ID" value="Pp3c8_14030"/>
</dbReference>
<evidence type="ECO:0000256" key="5">
    <source>
        <dbReference type="ARBA" id="ARBA00022737"/>
    </source>
</evidence>
<comment type="similarity">
    <text evidence="2">Belongs to the mitochondrial carrier (TC 2.A.29) family.</text>
</comment>
<accession>A0A2K1K764</accession>
<dbReference type="OrthoDB" id="1935185at2759"/>
<dbReference type="RefSeq" id="XP_024383359.1">
    <property type="nucleotide sequence ID" value="XM_024527591.2"/>
</dbReference>
<evidence type="ECO:0000256" key="7">
    <source>
        <dbReference type="ARBA" id="ARBA00022837"/>
    </source>
</evidence>
<dbReference type="PaxDb" id="3218-PP1S184_88V6.2"/>
<dbReference type="RefSeq" id="XP_024383362.1">
    <property type="nucleotide sequence ID" value="XM_024527594.2"/>
</dbReference>
<keyword evidence="8" id="KW-1133">Transmembrane helix</keyword>
<sequence>MIAASVASGICNLAPTSLHLSNCRERDLKKSSVRRHGFLNWMPKKRRIFDAITFKLHHLEQSAFSVIEFTNRRSPKAAGVKLSGGNTGCIKENASSQCVSTLGQLRQISIVKNFHRRPSMRKVRKSMNSPVVIPPGSRAVGSCNLSTLFEKTVKQKLHHRQSELSENRRMDLDTTQDTRKQSHRAFLAALGAAGYVVLSLKSSASAAELLRVNFSDPVASTAVLEVQFTGSMLRQLEGEIQTQRQLWRITSVSATAPPVGQSQQSQSIDPVSVQESRNAVPELMENSEDPFQAWLKIQQELELEGEISAVPLTRPVAPPSPVKKVVAASVAVAVAGAASTAGRAVASTGGSAVVTSLTVLQQSPLSVSRFLARVAQHLGGGSVAGAVGATVVYPLDTIKTRMQAQNLDGDEPQYKDEIDCFKQLVTKEGPASLYSGLVPQLLGIAPEKAMKLTVNEILLSNLETMMPGSRLWALEFIAGGGGGASQVVFTNPMEIVKVRLQTQKEGAPKKTFWTIVKELGVAGLYEGAGVTLARDVPSSAIFFAIYTLLRQLYPDQSFLAGAIAAIPATILVTPMDIIKTRLQKEPAPGEQQYTDWWECLQDIVNKEGPQALFKGSLLRVLRTSPQFGITLMLYGILCEGS</sequence>
<reference evidence="12 14" key="1">
    <citation type="journal article" date="2008" name="Science">
        <title>The Physcomitrella genome reveals evolutionary insights into the conquest of land by plants.</title>
        <authorList>
            <person name="Rensing S."/>
            <person name="Lang D."/>
            <person name="Zimmer A."/>
            <person name="Terry A."/>
            <person name="Salamov A."/>
            <person name="Shapiro H."/>
            <person name="Nishiyama T."/>
            <person name="Perroud P.-F."/>
            <person name="Lindquist E."/>
            <person name="Kamisugi Y."/>
            <person name="Tanahashi T."/>
            <person name="Sakakibara K."/>
            <person name="Fujita T."/>
            <person name="Oishi K."/>
            <person name="Shin-I T."/>
            <person name="Kuroki Y."/>
            <person name="Toyoda A."/>
            <person name="Suzuki Y."/>
            <person name="Hashimoto A."/>
            <person name="Yamaguchi K."/>
            <person name="Sugano A."/>
            <person name="Kohara Y."/>
            <person name="Fujiyama A."/>
            <person name="Anterola A."/>
            <person name="Aoki S."/>
            <person name="Ashton N."/>
            <person name="Barbazuk W.B."/>
            <person name="Barker E."/>
            <person name="Bennetzen J."/>
            <person name="Bezanilla M."/>
            <person name="Blankenship R."/>
            <person name="Cho S.H."/>
            <person name="Dutcher S."/>
            <person name="Estelle M."/>
            <person name="Fawcett J.A."/>
            <person name="Gundlach H."/>
            <person name="Hanada K."/>
            <person name="Heyl A."/>
            <person name="Hicks K.A."/>
            <person name="Hugh J."/>
            <person name="Lohr M."/>
            <person name="Mayer K."/>
            <person name="Melkozernov A."/>
            <person name="Murata T."/>
            <person name="Nelson D."/>
            <person name="Pils B."/>
            <person name="Prigge M."/>
            <person name="Reiss B."/>
            <person name="Renner T."/>
            <person name="Rombauts S."/>
            <person name="Rushton P."/>
            <person name="Sanderfoot A."/>
            <person name="Schween G."/>
            <person name="Shiu S.-H."/>
            <person name="Stueber K."/>
            <person name="Theodoulou F.L."/>
            <person name="Tu H."/>
            <person name="Van de Peer Y."/>
            <person name="Verrier P.J."/>
            <person name="Waters E."/>
            <person name="Wood A."/>
            <person name="Yang L."/>
            <person name="Cove D."/>
            <person name="Cuming A."/>
            <person name="Hasebe M."/>
            <person name="Lucas S."/>
            <person name="Mishler D.B."/>
            <person name="Reski R."/>
            <person name="Grigoriev I."/>
            <person name="Quatrano R.S."/>
            <person name="Boore J.L."/>
        </authorList>
    </citation>
    <scope>NUCLEOTIDE SEQUENCE [LARGE SCALE GENOMIC DNA]</scope>
    <source>
        <strain evidence="13 14">cv. Gransden 2004</strain>
    </source>
</reference>
<dbReference type="AlphaFoldDB" id="A0A2K1K764"/>
<dbReference type="RefSeq" id="XP_073392129.1">
    <property type="nucleotide sequence ID" value="XM_073536028.1"/>
</dbReference>
<feature type="repeat" description="Solcar" evidence="11">
    <location>
        <begin position="556"/>
        <end position="640"/>
    </location>
</feature>
<dbReference type="Pfam" id="PF00153">
    <property type="entry name" value="Mito_carr"/>
    <property type="match status" value="3"/>
</dbReference>
<dbReference type="STRING" id="3218.A0A2K1K764"/>
<dbReference type="GeneID" id="112286058"/>
<reference evidence="13" key="3">
    <citation type="submission" date="2020-12" db="UniProtKB">
        <authorList>
            <consortium name="EnsemblPlants"/>
        </authorList>
    </citation>
    <scope>IDENTIFICATION</scope>
</reference>
<evidence type="ECO:0000313" key="13">
    <source>
        <dbReference type="EnsemblPlants" id="Pp3c8_14030V3.1"/>
    </source>
</evidence>
<dbReference type="EnsemblPlants" id="Pp3c8_14030V3.2">
    <property type="protein sequence ID" value="Pp3c8_14030V3.2"/>
    <property type="gene ID" value="Pp3c8_14030"/>
</dbReference>
<protein>
    <submittedName>
        <fullName evidence="12 13">Uncharacterized protein</fullName>
    </submittedName>
</protein>
<dbReference type="FunFam" id="1.50.40.10:FF:000004">
    <property type="entry name" value="Calcium-binding mitochondrial carrier protein Aralar1"/>
    <property type="match status" value="1"/>
</dbReference>
<evidence type="ECO:0000256" key="9">
    <source>
        <dbReference type="ARBA" id="ARBA00023128"/>
    </source>
</evidence>
<evidence type="ECO:0000313" key="12">
    <source>
        <dbReference type="EMBL" id="PNR49614.1"/>
    </source>
</evidence>
<dbReference type="Proteomes" id="UP000006727">
    <property type="component" value="Chromosome 8"/>
</dbReference>
<keyword evidence="7" id="KW-0106">Calcium</keyword>
<dbReference type="InterPro" id="IPR051028">
    <property type="entry name" value="Mito_Solute_Carrier"/>
</dbReference>
<dbReference type="GO" id="GO:0022857">
    <property type="term" value="F:transmembrane transporter activity"/>
    <property type="evidence" value="ECO:0000318"/>
    <property type="project" value="GO_Central"/>
</dbReference>
<dbReference type="SUPFAM" id="SSF103506">
    <property type="entry name" value="Mitochondrial carrier"/>
    <property type="match status" value="1"/>
</dbReference>
<evidence type="ECO:0000256" key="3">
    <source>
        <dbReference type="ARBA" id="ARBA00022448"/>
    </source>
</evidence>
<feature type="repeat" description="Solcar" evidence="11">
    <location>
        <begin position="372"/>
        <end position="461"/>
    </location>
</feature>
<evidence type="ECO:0000256" key="2">
    <source>
        <dbReference type="ARBA" id="ARBA00006375"/>
    </source>
</evidence>
<evidence type="ECO:0000256" key="4">
    <source>
        <dbReference type="ARBA" id="ARBA00022692"/>
    </source>
</evidence>
<evidence type="ECO:0000256" key="10">
    <source>
        <dbReference type="ARBA" id="ARBA00023136"/>
    </source>
</evidence>
<dbReference type="Gramene" id="Pp3c8_14030V3.1">
    <property type="protein sequence ID" value="Pp3c8_14030V3.1"/>
    <property type="gene ID" value="Pp3c8_14030"/>
</dbReference>
<dbReference type="PRINTS" id="PR00926">
    <property type="entry name" value="MITOCARRIER"/>
</dbReference>
<keyword evidence="3" id="KW-0813">Transport</keyword>
<keyword evidence="14" id="KW-1185">Reference proteome</keyword>
<evidence type="ECO:0000256" key="11">
    <source>
        <dbReference type="PROSITE-ProRule" id="PRU00282"/>
    </source>
</evidence>
<dbReference type="PANTHER" id="PTHR45678">
    <property type="entry name" value="MITOCHONDRIAL 2-OXODICARBOXYLATE CARRIER 1-RELATED"/>
    <property type="match status" value="1"/>
</dbReference>